<proteinExistence type="predicted"/>
<feature type="domain" description="AB hydrolase-1" evidence="1">
    <location>
        <begin position="75"/>
        <end position="273"/>
    </location>
</feature>
<dbReference type="Pfam" id="PF12697">
    <property type="entry name" value="Abhydrolase_6"/>
    <property type="match status" value="1"/>
</dbReference>
<protein>
    <submittedName>
        <fullName evidence="2">Pimeloyl-ACP methyl ester carboxylesterase</fullName>
    </submittedName>
</protein>
<dbReference type="GO" id="GO:0003824">
    <property type="term" value="F:catalytic activity"/>
    <property type="evidence" value="ECO:0007669"/>
    <property type="project" value="UniProtKB-ARBA"/>
</dbReference>
<dbReference type="STRING" id="405436.SAMN05444365_104421"/>
<dbReference type="OrthoDB" id="9785847at2"/>
<sequence length="285" mass="30852">MSSLVTAISTGLNTTSLASARLAGGLAFWLFRHPLRRAAVSAREQEVHARAERGTLVVDGRPVVTYRWGDGERPVLLLHGWESRASHFAALAAGLVERGCSPVSFDASGHGDSAGRRGSTILEYRAIIERLSAEHGPFVAIVAHSFGVPCAFYAVRTGAARTERIVSLAGISEFAHLTDAFCAQLRLRPAIRDDLRRRTERYFAAEEHIWQRFSACHEPAQVGVPVLVVHDPADPEVPIAQAHRMRDAYGATFVNADGAGHRRILKDPAVVAAVLDFVAPAPARS</sequence>
<dbReference type="InterPro" id="IPR029058">
    <property type="entry name" value="AB_hydrolase_fold"/>
</dbReference>
<evidence type="ECO:0000313" key="2">
    <source>
        <dbReference type="EMBL" id="SDY98205.1"/>
    </source>
</evidence>
<dbReference type="PANTHER" id="PTHR43798">
    <property type="entry name" value="MONOACYLGLYCEROL LIPASE"/>
    <property type="match status" value="1"/>
</dbReference>
<organism evidence="2 3">
    <name type="scientific">Micromonospora pattaloongensis</name>
    <dbReference type="NCBI Taxonomy" id="405436"/>
    <lineage>
        <taxon>Bacteria</taxon>
        <taxon>Bacillati</taxon>
        <taxon>Actinomycetota</taxon>
        <taxon>Actinomycetes</taxon>
        <taxon>Micromonosporales</taxon>
        <taxon>Micromonosporaceae</taxon>
        <taxon>Micromonospora</taxon>
    </lineage>
</organism>
<dbReference type="RefSeq" id="WP_091556829.1">
    <property type="nucleotide sequence ID" value="NZ_FNPH01000004.1"/>
</dbReference>
<gene>
    <name evidence="2" type="ORF">SAMN05444365_104421</name>
</gene>
<dbReference type="GO" id="GO:0016020">
    <property type="term" value="C:membrane"/>
    <property type="evidence" value="ECO:0007669"/>
    <property type="project" value="TreeGrafter"/>
</dbReference>
<dbReference type="SUPFAM" id="SSF53474">
    <property type="entry name" value="alpha/beta-Hydrolases"/>
    <property type="match status" value="1"/>
</dbReference>
<dbReference type="EMBL" id="FNPH01000004">
    <property type="protein sequence ID" value="SDY98205.1"/>
    <property type="molecule type" value="Genomic_DNA"/>
</dbReference>
<dbReference type="InterPro" id="IPR050266">
    <property type="entry name" value="AB_hydrolase_sf"/>
</dbReference>
<dbReference type="Proteomes" id="UP000242415">
    <property type="component" value="Unassembled WGS sequence"/>
</dbReference>
<evidence type="ECO:0000259" key="1">
    <source>
        <dbReference type="Pfam" id="PF12697"/>
    </source>
</evidence>
<evidence type="ECO:0000313" key="3">
    <source>
        <dbReference type="Proteomes" id="UP000242415"/>
    </source>
</evidence>
<dbReference type="PANTHER" id="PTHR43798:SF33">
    <property type="entry name" value="HYDROLASE, PUTATIVE (AFU_ORTHOLOGUE AFUA_2G14860)-RELATED"/>
    <property type="match status" value="1"/>
</dbReference>
<accession>A0A1H3PBL9</accession>
<dbReference type="InterPro" id="IPR000073">
    <property type="entry name" value="AB_hydrolase_1"/>
</dbReference>
<keyword evidence="3" id="KW-1185">Reference proteome</keyword>
<reference evidence="3" key="1">
    <citation type="submission" date="2016-10" db="EMBL/GenBank/DDBJ databases">
        <authorList>
            <person name="Varghese N."/>
            <person name="Submissions S."/>
        </authorList>
    </citation>
    <scope>NUCLEOTIDE SEQUENCE [LARGE SCALE GENOMIC DNA]</scope>
    <source>
        <strain evidence="3">DSM 45245</strain>
    </source>
</reference>
<dbReference type="AlphaFoldDB" id="A0A1H3PBL9"/>
<dbReference type="Gene3D" id="3.40.50.1820">
    <property type="entry name" value="alpha/beta hydrolase"/>
    <property type="match status" value="1"/>
</dbReference>
<name>A0A1H3PBL9_9ACTN</name>